<evidence type="ECO:0000256" key="3">
    <source>
        <dbReference type="ARBA" id="ARBA00023163"/>
    </source>
</evidence>
<accession>S7VPN3</accession>
<organism evidence="4 5">
    <name type="scientific">Winogradskyella psychrotolerans RS-3</name>
    <dbReference type="NCBI Taxonomy" id="641526"/>
    <lineage>
        <taxon>Bacteria</taxon>
        <taxon>Pseudomonadati</taxon>
        <taxon>Bacteroidota</taxon>
        <taxon>Flavobacteriia</taxon>
        <taxon>Flavobacteriales</taxon>
        <taxon>Flavobacteriaceae</taxon>
        <taxon>Winogradskyella</taxon>
    </lineage>
</organism>
<dbReference type="GO" id="GO:0003677">
    <property type="term" value="F:DNA binding"/>
    <property type="evidence" value="ECO:0007669"/>
    <property type="project" value="UniProtKB-KW"/>
</dbReference>
<dbReference type="Proteomes" id="UP000014962">
    <property type="component" value="Unassembled WGS sequence"/>
</dbReference>
<protein>
    <recommendedName>
        <fullName evidence="6">Penicillinase repressor</fullName>
    </recommendedName>
</protein>
<evidence type="ECO:0000313" key="4">
    <source>
        <dbReference type="EMBL" id="EPR71951.1"/>
    </source>
</evidence>
<keyword evidence="3" id="KW-0804">Transcription</keyword>
<sequence>MIDKPTAAELEVLAVLWDVEQGSVRQVHEKLSQTKETG</sequence>
<evidence type="ECO:0000256" key="2">
    <source>
        <dbReference type="ARBA" id="ARBA00023125"/>
    </source>
</evidence>
<keyword evidence="1" id="KW-0805">Transcription regulation</keyword>
<keyword evidence="5" id="KW-1185">Reference proteome</keyword>
<keyword evidence="2" id="KW-0238">DNA-binding</keyword>
<dbReference type="AlphaFoldDB" id="S7VPN3"/>
<dbReference type="GO" id="GO:0045892">
    <property type="term" value="P:negative regulation of DNA-templated transcription"/>
    <property type="evidence" value="ECO:0007669"/>
    <property type="project" value="InterPro"/>
</dbReference>
<reference evidence="4 5" key="1">
    <citation type="journal article" date="2013" name="Genome Announc.">
        <title>Draft Genome Sequence of Winogradskyella psychrotolerans RS-3T, Isolated from the Marine Transect of Kongsfjorden, Ny-Alesund, Svalbard, Arctic Ocean.</title>
        <authorList>
            <person name="Kumar Pinnaka A."/>
            <person name="Ara S."/>
            <person name="Singh A."/>
            <person name="Shivaji S."/>
        </authorList>
    </citation>
    <scope>NUCLEOTIDE SEQUENCE [LARGE SCALE GENOMIC DNA]</scope>
    <source>
        <strain evidence="4 5">RS-3</strain>
    </source>
</reference>
<evidence type="ECO:0000256" key="1">
    <source>
        <dbReference type="ARBA" id="ARBA00023015"/>
    </source>
</evidence>
<proteinExistence type="predicted"/>
<evidence type="ECO:0008006" key="6">
    <source>
        <dbReference type="Google" id="ProtNLM"/>
    </source>
</evidence>
<comment type="caution">
    <text evidence="4">The sequence shown here is derived from an EMBL/GenBank/DDBJ whole genome shotgun (WGS) entry which is preliminary data.</text>
</comment>
<dbReference type="eggNOG" id="COG3682">
    <property type="taxonomic scope" value="Bacteria"/>
</dbReference>
<dbReference type="RefSeq" id="WP_020894764.1">
    <property type="nucleotide sequence ID" value="NZ_ATMR01000135.1"/>
</dbReference>
<dbReference type="InterPro" id="IPR036388">
    <property type="entry name" value="WH-like_DNA-bd_sf"/>
</dbReference>
<dbReference type="EMBL" id="ATMR01000135">
    <property type="protein sequence ID" value="EPR71951.1"/>
    <property type="molecule type" value="Genomic_DNA"/>
</dbReference>
<dbReference type="Gene3D" id="1.10.10.10">
    <property type="entry name" value="Winged helix-like DNA-binding domain superfamily/Winged helix DNA-binding domain"/>
    <property type="match status" value="1"/>
</dbReference>
<dbReference type="InterPro" id="IPR005650">
    <property type="entry name" value="BlaI_family"/>
</dbReference>
<dbReference type="Pfam" id="PF03965">
    <property type="entry name" value="Penicillinase_R"/>
    <property type="match status" value="1"/>
</dbReference>
<evidence type="ECO:0000313" key="5">
    <source>
        <dbReference type="Proteomes" id="UP000014962"/>
    </source>
</evidence>
<gene>
    <name evidence="4" type="ORF">ADIWIN_3062</name>
</gene>
<name>S7VPN3_9FLAO</name>